<keyword evidence="5 6" id="KW-0732">Signal</keyword>
<dbReference type="Pfam" id="PF05938">
    <property type="entry name" value="Self-incomp_S1"/>
    <property type="match status" value="2"/>
</dbReference>
<sequence length="268" mass="31610">EFEMQSLKYCLVILILIMHQSVNVETVQVHVHNLLEGGKNMTIHCQSKDRDLGYATLGFDQQLKWSFFDIFGTTLYVCSAKWADSDWNQFDAYDAGRDYFRCFTQCRWRICGGQTLLGYNQLTGIWELFPFSTTSFKGRGMNVVEAETLASVQNLLQTGENMTIHCQSKDRDLGYVNLEYGQQLEWHFRDILGFTTYWCYVIWDSSPGWNYFEPYFGLFDYFKCWTECRWRIYGKERLLGYNQILGRWELLSFMEPYYNNSAPAGILH</sequence>
<feature type="non-terminal residue" evidence="7">
    <location>
        <position position="1"/>
    </location>
</feature>
<comment type="caution">
    <text evidence="7">The sequence shown here is derived from an EMBL/GenBank/DDBJ whole genome shotgun (WGS) entry which is preliminary data.</text>
</comment>
<accession>A0A9Q0F9P8</accession>
<evidence type="ECO:0000313" key="7">
    <source>
        <dbReference type="EMBL" id="KAJ4826805.1"/>
    </source>
</evidence>
<comment type="subcellular location">
    <subcellularLocation>
        <location evidence="1 6">Secreted</location>
    </subcellularLocation>
</comment>
<evidence type="ECO:0000256" key="3">
    <source>
        <dbReference type="ARBA" id="ARBA00022471"/>
    </source>
</evidence>
<keyword evidence="4 6" id="KW-0964">Secreted</keyword>
<protein>
    <recommendedName>
        <fullName evidence="6">S-protein homolog</fullName>
    </recommendedName>
</protein>
<evidence type="ECO:0000256" key="2">
    <source>
        <dbReference type="ARBA" id="ARBA00005581"/>
    </source>
</evidence>
<reference evidence="7" key="2">
    <citation type="journal article" date="2023" name="Plants (Basel)">
        <title>Annotation of the Turnera subulata (Passifloraceae) Draft Genome Reveals the S-Locus Evolved after the Divergence of Turneroideae from Passifloroideae in a Stepwise Manner.</title>
        <authorList>
            <person name="Henning P.M."/>
            <person name="Roalson E.H."/>
            <person name="Mir W."/>
            <person name="McCubbin A.G."/>
            <person name="Shore J.S."/>
        </authorList>
    </citation>
    <scope>NUCLEOTIDE SEQUENCE</scope>
    <source>
        <strain evidence="7">F60SS</strain>
    </source>
</reference>
<keyword evidence="3 6" id="KW-0713">Self-incompatibility</keyword>
<dbReference type="GO" id="GO:0005576">
    <property type="term" value="C:extracellular region"/>
    <property type="evidence" value="ECO:0007669"/>
    <property type="project" value="UniProtKB-SubCell"/>
</dbReference>
<dbReference type="GO" id="GO:0060320">
    <property type="term" value="P:rejection of self pollen"/>
    <property type="evidence" value="ECO:0007669"/>
    <property type="project" value="UniProtKB-KW"/>
</dbReference>
<dbReference type="Proteomes" id="UP001141552">
    <property type="component" value="Unassembled WGS sequence"/>
</dbReference>
<feature type="signal peptide" evidence="6">
    <location>
        <begin position="1"/>
        <end position="26"/>
    </location>
</feature>
<feature type="chain" id="PRO_5040540311" description="S-protein homolog" evidence="6">
    <location>
        <begin position="27"/>
        <end position="268"/>
    </location>
</feature>
<evidence type="ECO:0000256" key="1">
    <source>
        <dbReference type="ARBA" id="ARBA00004613"/>
    </source>
</evidence>
<dbReference type="PANTHER" id="PTHR31232">
    <property type="match status" value="1"/>
</dbReference>
<comment type="similarity">
    <text evidence="2 6">Belongs to the plant self-incompatibility (S1) protein family.</text>
</comment>
<name>A0A9Q0F9P8_9ROSI</name>
<gene>
    <name evidence="7" type="ORF">Tsubulata_016025</name>
</gene>
<proteinExistence type="inferred from homology"/>
<evidence type="ECO:0000256" key="4">
    <source>
        <dbReference type="ARBA" id="ARBA00022525"/>
    </source>
</evidence>
<dbReference type="PANTHER" id="PTHR31232:SF18">
    <property type="entry name" value="S-PROTEIN HOMOLOG"/>
    <property type="match status" value="1"/>
</dbReference>
<dbReference type="AlphaFoldDB" id="A0A9Q0F9P8"/>
<dbReference type="EMBL" id="JAKUCV010006577">
    <property type="protein sequence ID" value="KAJ4826805.1"/>
    <property type="molecule type" value="Genomic_DNA"/>
</dbReference>
<organism evidence="7 8">
    <name type="scientific">Turnera subulata</name>
    <dbReference type="NCBI Taxonomy" id="218843"/>
    <lineage>
        <taxon>Eukaryota</taxon>
        <taxon>Viridiplantae</taxon>
        <taxon>Streptophyta</taxon>
        <taxon>Embryophyta</taxon>
        <taxon>Tracheophyta</taxon>
        <taxon>Spermatophyta</taxon>
        <taxon>Magnoliopsida</taxon>
        <taxon>eudicotyledons</taxon>
        <taxon>Gunneridae</taxon>
        <taxon>Pentapetalae</taxon>
        <taxon>rosids</taxon>
        <taxon>fabids</taxon>
        <taxon>Malpighiales</taxon>
        <taxon>Passifloraceae</taxon>
        <taxon>Turnera</taxon>
    </lineage>
</organism>
<evidence type="ECO:0000313" key="8">
    <source>
        <dbReference type="Proteomes" id="UP001141552"/>
    </source>
</evidence>
<evidence type="ECO:0000256" key="6">
    <source>
        <dbReference type="RuleBase" id="RU367044"/>
    </source>
</evidence>
<evidence type="ECO:0000256" key="5">
    <source>
        <dbReference type="ARBA" id="ARBA00022729"/>
    </source>
</evidence>
<keyword evidence="8" id="KW-1185">Reference proteome</keyword>
<reference evidence="7" key="1">
    <citation type="submission" date="2022-02" db="EMBL/GenBank/DDBJ databases">
        <authorList>
            <person name="Henning P.M."/>
            <person name="McCubbin A.G."/>
            <person name="Shore J.S."/>
        </authorList>
    </citation>
    <scope>NUCLEOTIDE SEQUENCE</scope>
    <source>
        <strain evidence="7">F60SS</strain>
        <tissue evidence="7">Leaves</tissue>
    </source>
</reference>
<dbReference type="InterPro" id="IPR010264">
    <property type="entry name" value="Self-incomp_S1"/>
</dbReference>
<dbReference type="OrthoDB" id="821240at2759"/>